<sequence length="467" mass="51212">MRSTSLSARSELVPTDSGARQTTTLIALTGSAIYVISRSLRQRCTLSSDAPYTMNCLAGVLFFISFFESVDIILQKSCSNKNCMFVRSANKVDAEPLNPCPDKIVLIKNVSANQDHTFSINVNTSFGEYASSFYSWFVDTVSPTASISARESFTNAVNVSVNITFSELCPGDGGFKCTDVRDCDLTVNGPAEVIPSSLKEVEAGMKYNILVALSVQTLFGRVVLSMARNLCTDQAGNPFMRKENSSFVIHFDRRPVDVNLWTPIPELQMDINNELRTVQTTNKEDNLKIFLDFNNPIVNSSAEILSVLYLQSSTGLLMPIHRKSHGNRQFGFQIVNLSTAAAVMVNLRANSLISRTGTAVSPPAALAFLYDNTRPQVHLSTNSRGKTKARDITIVIEFTEPVFTFGSSGIAVHGGRIARFKELSKSVYALNVIVAFENVVSVFVPENKASDISGNLNLASNRLQIRH</sequence>
<evidence type="ECO:0000313" key="2">
    <source>
        <dbReference type="Proteomes" id="UP000824469"/>
    </source>
</evidence>
<name>A0AA38G4E8_TAXCH</name>
<evidence type="ECO:0000313" key="1">
    <source>
        <dbReference type="EMBL" id="KAH9315090.1"/>
    </source>
</evidence>
<gene>
    <name evidence="1" type="ORF">KI387_023717</name>
</gene>
<dbReference type="Proteomes" id="UP000824469">
    <property type="component" value="Unassembled WGS sequence"/>
</dbReference>
<accession>A0AA38G4E8</accession>
<feature type="non-terminal residue" evidence="1">
    <location>
        <position position="467"/>
    </location>
</feature>
<dbReference type="PANTHER" id="PTHR34677:SF3">
    <property type="entry name" value="BACTERIAL IG-LIKE DOMAIN-CONTAINING PROTEIN"/>
    <property type="match status" value="1"/>
</dbReference>
<protein>
    <submittedName>
        <fullName evidence="1">Uncharacterized protein</fullName>
    </submittedName>
</protein>
<proteinExistence type="predicted"/>
<dbReference type="OMA" id="ITIVIEF"/>
<dbReference type="PANTHER" id="PTHR34677">
    <property type="match status" value="1"/>
</dbReference>
<keyword evidence="2" id="KW-1185">Reference proteome</keyword>
<reference evidence="1 2" key="1">
    <citation type="journal article" date="2021" name="Nat. Plants">
        <title>The Taxus genome provides insights into paclitaxel biosynthesis.</title>
        <authorList>
            <person name="Xiong X."/>
            <person name="Gou J."/>
            <person name="Liao Q."/>
            <person name="Li Y."/>
            <person name="Zhou Q."/>
            <person name="Bi G."/>
            <person name="Li C."/>
            <person name="Du R."/>
            <person name="Wang X."/>
            <person name="Sun T."/>
            <person name="Guo L."/>
            <person name="Liang H."/>
            <person name="Lu P."/>
            <person name="Wu Y."/>
            <person name="Zhang Z."/>
            <person name="Ro D.K."/>
            <person name="Shang Y."/>
            <person name="Huang S."/>
            <person name="Yan J."/>
        </authorList>
    </citation>
    <scope>NUCLEOTIDE SEQUENCE [LARGE SCALE GENOMIC DNA]</scope>
    <source>
        <strain evidence="1">Ta-2019</strain>
    </source>
</reference>
<dbReference type="AlphaFoldDB" id="A0AA38G4E8"/>
<organism evidence="1 2">
    <name type="scientific">Taxus chinensis</name>
    <name type="common">Chinese yew</name>
    <name type="synonym">Taxus wallichiana var. chinensis</name>
    <dbReference type="NCBI Taxonomy" id="29808"/>
    <lineage>
        <taxon>Eukaryota</taxon>
        <taxon>Viridiplantae</taxon>
        <taxon>Streptophyta</taxon>
        <taxon>Embryophyta</taxon>
        <taxon>Tracheophyta</taxon>
        <taxon>Spermatophyta</taxon>
        <taxon>Pinopsida</taxon>
        <taxon>Pinidae</taxon>
        <taxon>Conifers II</taxon>
        <taxon>Cupressales</taxon>
        <taxon>Taxaceae</taxon>
        <taxon>Taxus</taxon>
    </lineage>
</organism>
<comment type="caution">
    <text evidence="1">The sequence shown here is derived from an EMBL/GenBank/DDBJ whole genome shotgun (WGS) entry which is preliminary data.</text>
</comment>
<dbReference type="EMBL" id="JAHRHJ020000005">
    <property type="protein sequence ID" value="KAH9315090.1"/>
    <property type="molecule type" value="Genomic_DNA"/>
</dbReference>